<reference evidence="1 2" key="1">
    <citation type="submission" date="2019-05" db="EMBL/GenBank/DDBJ databases">
        <title>Draft genome sequence of Nonomuraea zeae DSM 100528.</title>
        <authorList>
            <person name="Saricaoglu S."/>
            <person name="Isik K."/>
        </authorList>
    </citation>
    <scope>NUCLEOTIDE SEQUENCE [LARGE SCALE GENOMIC DNA]</scope>
    <source>
        <strain evidence="1 2">DSM 100528</strain>
    </source>
</reference>
<name>A0A5S4FEM1_9ACTN</name>
<proteinExistence type="predicted"/>
<dbReference type="RefSeq" id="WP_138697784.1">
    <property type="nucleotide sequence ID" value="NZ_JBHSAZ010000052.1"/>
</dbReference>
<dbReference type="OrthoDB" id="3532729at2"/>
<evidence type="ECO:0000313" key="2">
    <source>
        <dbReference type="Proteomes" id="UP000306628"/>
    </source>
</evidence>
<dbReference type="AlphaFoldDB" id="A0A5S4FEM1"/>
<evidence type="ECO:0008006" key="3">
    <source>
        <dbReference type="Google" id="ProtNLM"/>
    </source>
</evidence>
<sequence length="188" mass="19862">MITALLLAAAVAVPNNFLLYEKAAAKKDDNPESSWSASSKKTAPLVVNPCQKTRLGQSGRTSARTLIHTAVPDYAKSEQVILYSSAAAAGKAMRDLEAAARACGTKNYRYAVAPAAGLGDRALRFTGQAYQGGKPAVGGDRGIVARRANALILYTVSGEWGRPARADFKQQTKDATKMLAKICTIANC</sequence>
<dbReference type="EMBL" id="VCKX01000366">
    <property type="protein sequence ID" value="TMR16956.1"/>
    <property type="molecule type" value="Genomic_DNA"/>
</dbReference>
<gene>
    <name evidence="1" type="ORF">ETD85_54815</name>
</gene>
<organism evidence="1 2">
    <name type="scientific">Nonomuraea zeae</name>
    <dbReference type="NCBI Taxonomy" id="1642303"/>
    <lineage>
        <taxon>Bacteria</taxon>
        <taxon>Bacillati</taxon>
        <taxon>Actinomycetota</taxon>
        <taxon>Actinomycetes</taxon>
        <taxon>Streptosporangiales</taxon>
        <taxon>Streptosporangiaceae</taxon>
        <taxon>Nonomuraea</taxon>
    </lineage>
</organism>
<keyword evidence="2" id="KW-1185">Reference proteome</keyword>
<protein>
    <recommendedName>
        <fullName evidence="3">Sensor domain-containing protein</fullName>
    </recommendedName>
</protein>
<evidence type="ECO:0000313" key="1">
    <source>
        <dbReference type="EMBL" id="TMR16956.1"/>
    </source>
</evidence>
<comment type="caution">
    <text evidence="1">The sequence shown here is derived from an EMBL/GenBank/DDBJ whole genome shotgun (WGS) entry which is preliminary data.</text>
</comment>
<accession>A0A5S4FEM1</accession>
<dbReference type="Proteomes" id="UP000306628">
    <property type="component" value="Unassembled WGS sequence"/>
</dbReference>